<evidence type="ECO:0000256" key="1">
    <source>
        <dbReference type="SAM" id="MobiDB-lite"/>
    </source>
</evidence>
<dbReference type="Proteomes" id="UP000006727">
    <property type="component" value="Chromosome 19"/>
</dbReference>
<dbReference type="EMBL" id="ABEU02000019">
    <property type="protein sequence ID" value="PNR34461.1"/>
    <property type="molecule type" value="Genomic_DNA"/>
</dbReference>
<name>A0A2K1IYX1_PHYPA</name>
<evidence type="ECO:0000313" key="4">
    <source>
        <dbReference type="Proteomes" id="UP000006727"/>
    </source>
</evidence>
<evidence type="ECO:0000313" key="3">
    <source>
        <dbReference type="EnsemblPlants" id="PAC:32937994.CDS.1"/>
    </source>
</evidence>
<feature type="region of interest" description="Disordered" evidence="1">
    <location>
        <begin position="1"/>
        <end position="20"/>
    </location>
</feature>
<organism evidence="2">
    <name type="scientific">Physcomitrium patens</name>
    <name type="common">Spreading-leaved earth moss</name>
    <name type="synonym">Physcomitrella patens</name>
    <dbReference type="NCBI Taxonomy" id="3218"/>
    <lineage>
        <taxon>Eukaryota</taxon>
        <taxon>Viridiplantae</taxon>
        <taxon>Streptophyta</taxon>
        <taxon>Embryophyta</taxon>
        <taxon>Bryophyta</taxon>
        <taxon>Bryophytina</taxon>
        <taxon>Bryopsida</taxon>
        <taxon>Funariidae</taxon>
        <taxon>Funariales</taxon>
        <taxon>Funariaceae</taxon>
        <taxon>Physcomitrium</taxon>
    </lineage>
</organism>
<dbReference type="Gramene" id="Pp3c19_18000V3.1">
    <property type="protein sequence ID" value="PAC:32937994.CDS.1"/>
    <property type="gene ID" value="Pp3c19_18000"/>
</dbReference>
<reference evidence="2 4" key="2">
    <citation type="journal article" date="2018" name="Plant J.">
        <title>The Physcomitrella patens chromosome-scale assembly reveals moss genome structure and evolution.</title>
        <authorList>
            <person name="Lang D."/>
            <person name="Ullrich K.K."/>
            <person name="Murat F."/>
            <person name="Fuchs J."/>
            <person name="Jenkins J."/>
            <person name="Haas F.B."/>
            <person name="Piednoel M."/>
            <person name="Gundlach H."/>
            <person name="Van Bel M."/>
            <person name="Meyberg R."/>
            <person name="Vives C."/>
            <person name="Morata J."/>
            <person name="Symeonidi A."/>
            <person name="Hiss M."/>
            <person name="Muchero W."/>
            <person name="Kamisugi Y."/>
            <person name="Saleh O."/>
            <person name="Blanc G."/>
            <person name="Decker E.L."/>
            <person name="van Gessel N."/>
            <person name="Grimwood J."/>
            <person name="Hayes R.D."/>
            <person name="Graham S.W."/>
            <person name="Gunter L.E."/>
            <person name="McDaniel S.F."/>
            <person name="Hoernstein S.N.W."/>
            <person name="Larsson A."/>
            <person name="Li F.W."/>
            <person name="Perroud P.F."/>
            <person name="Phillips J."/>
            <person name="Ranjan P."/>
            <person name="Rokshar D.S."/>
            <person name="Rothfels C.J."/>
            <person name="Schneider L."/>
            <person name="Shu S."/>
            <person name="Stevenson D.W."/>
            <person name="Thummler F."/>
            <person name="Tillich M."/>
            <person name="Villarreal Aguilar J.C."/>
            <person name="Widiez T."/>
            <person name="Wong G.K."/>
            <person name="Wymore A."/>
            <person name="Zhang Y."/>
            <person name="Zimmer A.D."/>
            <person name="Quatrano R.S."/>
            <person name="Mayer K.F.X."/>
            <person name="Goodstein D."/>
            <person name="Casacuberta J.M."/>
            <person name="Vandepoele K."/>
            <person name="Reski R."/>
            <person name="Cuming A.C."/>
            <person name="Tuskan G.A."/>
            <person name="Maumus F."/>
            <person name="Salse J."/>
            <person name="Schmutz J."/>
            <person name="Rensing S.A."/>
        </authorList>
    </citation>
    <scope>NUCLEOTIDE SEQUENCE [LARGE SCALE GENOMIC DNA]</scope>
    <source>
        <strain evidence="3 4">cv. Gransden 2004</strain>
    </source>
</reference>
<proteinExistence type="predicted"/>
<protein>
    <submittedName>
        <fullName evidence="2 3">Uncharacterized protein</fullName>
    </submittedName>
</protein>
<dbReference type="AlphaFoldDB" id="A0A2K1IYX1"/>
<reference evidence="2 4" key="1">
    <citation type="journal article" date="2008" name="Science">
        <title>The Physcomitrella genome reveals evolutionary insights into the conquest of land by plants.</title>
        <authorList>
            <person name="Rensing S."/>
            <person name="Lang D."/>
            <person name="Zimmer A."/>
            <person name="Terry A."/>
            <person name="Salamov A."/>
            <person name="Shapiro H."/>
            <person name="Nishiyama T."/>
            <person name="Perroud P.-F."/>
            <person name="Lindquist E."/>
            <person name="Kamisugi Y."/>
            <person name="Tanahashi T."/>
            <person name="Sakakibara K."/>
            <person name="Fujita T."/>
            <person name="Oishi K."/>
            <person name="Shin-I T."/>
            <person name="Kuroki Y."/>
            <person name="Toyoda A."/>
            <person name="Suzuki Y."/>
            <person name="Hashimoto A."/>
            <person name="Yamaguchi K."/>
            <person name="Sugano A."/>
            <person name="Kohara Y."/>
            <person name="Fujiyama A."/>
            <person name="Anterola A."/>
            <person name="Aoki S."/>
            <person name="Ashton N."/>
            <person name="Barbazuk W.B."/>
            <person name="Barker E."/>
            <person name="Bennetzen J."/>
            <person name="Bezanilla M."/>
            <person name="Blankenship R."/>
            <person name="Cho S.H."/>
            <person name="Dutcher S."/>
            <person name="Estelle M."/>
            <person name="Fawcett J.A."/>
            <person name="Gundlach H."/>
            <person name="Hanada K."/>
            <person name="Heyl A."/>
            <person name="Hicks K.A."/>
            <person name="Hugh J."/>
            <person name="Lohr M."/>
            <person name="Mayer K."/>
            <person name="Melkozernov A."/>
            <person name="Murata T."/>
            <person name="Nelson D."/>
            <person name="Pils B."/>
            <person name="Prigge M."/>
            <person name="Reiss B."/>
            <person name="Renner T."/>
            <person name="Rombauts S."/>
            <person name="Rushton P."/>
            <person name="Sanderfoot A."/>
            <person name="Schween G."/>
            <person name="Shiu S.-H."/>
            <person name="Stueber K."/>
            <person name="Theodoulou F.L."/>
            <person name="Tu H."/>
            <person name="Van de Peer Y."/>
            <person name="Verrier P.J."/>
            <person name="Waters E."/>
            <person name="Wood A."/>
            <person name="Yang L."/>
            <person name="Cove D."/>
            <person name="Cuming A."/>
            <person name="Hasebe M."/>
            <person name="Lucas S."/>
            <person name="Mishler D.B."/>
            <person name="Reski R."/>
            <person name="Grigoriev I."/>
            <person name="Quatrano R.S."/>
            <person name="Boore J.L."/>
        </authorList>
    </citation>
    <scope>NUCLEOTIDE SEQUENCE [LARGE SCALE GENOMIC DNA]</scope>
    <source>
        <strain evidence="3 4">cv. Gransden 2004</strain>
    </source>
</reference>
<reference evidence="3" key="3">
    <citation type="submission" date="2020-12" db="UniProtKB">
        <authorList>
            <consortium name="EnsemblPlants"/>
        </authorList>
    </citation>
    <scope>IDENTIFICATION</scope>
</reference>
<sequence length="103" mass="11415">MKEIGSYSKGGEGENKDSFQTITMEDQGIQKFKGNMKIKDLETNDNAVGSYGYYILNKFVQVGGGNLDGKSLGNKKIFSTFEGCKEVLLNTLDCFEELKVEPL</sequence>
<accession>A0A2K1IYX1</accession>
<gene>
    <name evidence="2" type="ORF">PHYPA_024278</name>
</gene>
<dbReference type="EnsemblPlants" id="Pp3c19_18000V3.1">
    <property type="protein sequence ID" value="PAC:32937994.CDS.1"/>
    <property type="gene ID" value="Pp3c19_18000"/>
</dbReference>
<evidence type="ECO:0000313" key="2">
    <source>
        <dbReference type="EMBL" id="PNR34461.1"/>
    </source>
</evidence>
<dbReference type="InParanoid" id="A0A2K1IYX1"/>
<keyword evidence="4" id="KW-1185">Reference proteome</keyword>